<evidence type="ECO:0000313" key="1">
    <source>
        <dbReference type="EMBL" id="SEM96948.1"/>
    </source>
</evidence>
<evidence type="ECO:0000313" key="2">
    <source>
        <dbReference type="Proteomes" id="UP000199695"/>
    </source>
</evidence>
<dbReference type="Proteomes" id="UP000199695">
    <property type="component" value="Unassembled WGS sequence"/>
</dbReference>
<sequence>MIINRKALAREKVEKLKNGYSAFTDSEEVAQLVEKEIADLNMAVHIDRTSLGCWFIPEKLITEHSQS</sequence>
<gene>
    <name evidence="1" type="ORF">SAMN05444955_10443</name>
</gene>
<name>A0A1H8CRL2_9BACL</name>
<reference evidence="1 2" key="1">
    <citation type="submission" date="2016-10" db="EMBL/GenBank/DDBJ databases">
        <authorList>
            <person name="de Groot N.N."/>
        </authorList>
    </citation>
    <scope>NUCLEOTIDE SEQUENCE [LARGE SCALE GENOMIC DNA]</scope>
    <source>
        <strain evidence="1 2">DSM 46701</strain>
    </source>
</reference>
<dbReference type="EMBL" id="FOCQ01000004">
    <property type="protein sequence ID" value="SEM96948.1"/>
    <property type="molecule type" value="Genomic_DNA"/>
</dbReference>
<organism evidence="1 2">
    <name type="scientific">Lihuaxuella thermophila</name>
    <dbReference type="NCBI Taxonomy" id="1173111"/>
    <lineage>
        <taxon>Bacteria</taxon>
        <taxon>Bacillati</taxon>
        <taxon>Bacillota</taxon>
        <taxon>Bacilli</taxon>
        <taxon>Bacillales</taxon>
        <taxon>Thermoactinomycetaceae</taxon>
        <taxon>Lihuaxuella</taxon>
    </lineage>
</organism>
<accession>A0A1H8CRL2</accession>
<dbReference type="AlphaFoldDB" id="A0A1H8CRL2"/>
<keyword evidence="2" id="KW-1185">Reference proteome</keyword>
<dbReference type="InterPro" id="IPR058867">
    <property type="entry name" value="YtzJ"/>
</dbReference>
<proteinExistence type="predicted"/>
<protein>
    <submittedName>
        <fullName evidence="1">Uncharacterized protein</fullName>
    </submittedName>
</protein>
<dbReference type="RefSeq" id="WP_089966126.1">
    <property type="nucleotide sequence ID" value="NZ_FOCQ01000004.1"/>
</dbReference>
<dbReference type="STRING" id="1173111.SAMN05444955_10443"/>
<dbReference type="OrthoDB" id="2679903at2"/>
<dbReference type="Pfam" id="PF26326">
    <property type="entry name" value="YtzJ"/>
    <property type="match status" value="1"/>
</dbReference>